<dbReference type="PROSITE" id="PS51898">
    <property type="entry name" value="TYR_RECOMBINASE"/>
    <property type="match status" value="1"/>
</dbReference>
<dbReference type="InterPro" id="IPR011010">
    <property type="entry name" value="DNA_brk_join_enz"/>
</dbReference>
<protein>
    <submittedName>
        <fullName evidence="8">Tyrosine-type recombinase/integrase</fullName>
    </submittedName>
</protein>
<evidence type="ECO:0000313" key="8">
    <source>
        <dbReference type="EMBL" id="MFC4608809.1"/>
    </source>
</evidence>
<dbReference type="PANTHER" id="PTHR30349">
    <property type="entry name" value="PHAGE INTEGRASE-RELATED"/>
    <property type="match status" value="1"/>
</dbReference>
<evidence type="ECO:0000256" key="3">
    <source>
        <dbReference type="ARBA" id="ARBA00023172"/>
    </source>
</evidence>
<feature type="domain" description="Tyr recombinase" evidence="6">
    <location>
        <begin position="191"/>
        <end position="413"/>
    </location>
</feature>
<dbReference type="Gene3D" id="1.10.150.130">
    <property type="match status" value="1"/>
</dbReference>
<evidence type="ECO:0000256" key="5">
    <source>
        <dbReference type="SAM" id="MobiDB-lite"/>
    </source>
</evidence>
<comment type="similarity">
    <text evidence="1">Belongs to the 'phage' integrase family.</text>
</comment>
<dbReference type="SUPFAM" id="SSF56349">
    <property type="entry name" value="DNA breaking-rejoining enzymes"/>
    <property type="match status" value="1"/>
</dbReference>
<dbReference type="InterPro" id="IPR044068">
    <property type="entry name" value="CB"/>
</dbReference>
<feature type="compositionally biased region" description="Basic and acidic residues" evidence="5">
    <location>
        <begin position="1"/>
        <end position="25"/>
    </location>
</feature>
<organism evidence="8 9">
    <name type="scientific">Streptomyces maoxianensis</name>
    <dbReference type="NCBI Taxonomy" id="1459942"/>
    <lineage>
        <taxon>Bacteria</taxon>
        <taxon>Bacillati</taxon>
        <taxon>Actinomycetota</taxon>
        <taxon>Actinomycetes</taxon>
        <taxon>Kitasatosporales</taxon>
        <taxon>Streptomycetaceae</taxon>
        <taxon>Streptomyces</taxon>
    </lineage>
</organism>
<dbReference type="InterPro" id="IPR013762">
    <property type="entry name" value="Integrase-like_cat_sf"/>
</dbReference>
<gene>
    <name evidence="8" type="ORF">ACFO9E_13415</name>
</gene>
<evidence type="ECO:0000259" key="7">
    <source>
        <dbReference type="PROSITE" id="PS51900"/>
    </source>
</evidence>
<dbReference type="PANTHER" id="PTHR30349:SF64">
    <property type="entry name" value="PROPHAGE INTEGRASE INTD-RELATED"/>
    <property type="match status" value="1"/>
</dbReference>
<keyword evidence="2 4" id="KW-0238">DNA-binding</keyword>
<sequence>MAEVYDRWHLSRPKKDAKPCPDHSSRTRVLVPSVDHGQGKRWQVRYRDTSGQQRKENFEKKTAADARAAEVETELNRGDYIDRKAGKVTLREYAKDWLASRTSNPSSVDVERRHLELHILPVLGARELAALRPSTVRAWLGGLQKTVQSDNYVVAIHGTLSSVLNAAVDDEKIRKNPCHANSVRPPKKVRKKIQPWPLERVAAVIDGLDGRYASMVILGAGAGLRQGEIFGLAVEDVDFLRGVVRVDRQIKLFGCKPVFSLPKGDKTREVPLSPKLAAALAAHLKAYPPHEVTLPWRTLDGKPVTHRLFFTTAARHRPHIRSVFNTDVWKPALSAAGVIPPPVREKGKKPKYAAAEDDGMHALRHHYASVLLDAGENINALSEYLGHHDPGFTLRTYCHLMPASEERTKKAVDGALGAMIDGLLSQPSARRVPLRAM</sequence>
<dbReference type="RefSeq" id="WP_381194823.1">
    <property type="nucleotide sequence ID" value="NZ_JBHSFE010000011.1"/>
</dbReference>
<dbReference type="EMBL" id="JBHSFE010000011">
    <property type="protein sequence ID" value="MFC4608809.1"/>
    <property type="molecule type" value="Genomic_DNA"/>
</dbReference>
<evidence type="ECO:0000256" key="2">
    <source>
        <dbReference type="ARBA" id="ARBA00023125"/>
    </source>
</evidence>
<name>A0ABV9G6M7_9ACTN</name>
<accession>A0ABV9G6M7</accession>
<dbReference type="Pfam" id="PF00589">
    <property type="entry name" value="Phage_integrase"/>
    <property type="match status" value="1"/>
</dbReference>
<proteinExistence type="inferred from homology"/>
<dbReference type="PROSITE" id="PS51900">
    <property type="entry name" value="CB"/>
    <property type="match status" value="1"/>
</dbReference>
<evidence type="ECO:0000256" key="1">
    <source>
        <dbReference type="ARBA" id="ARBA00008857"/>
    </source>
</evidence>
<keyword evidence="3" id="KW-0233">DNA recombination</keyword>
<evidence type="ECO:0000259" key="6">
    <source>
        <dbReference type="PROSITE" id="PS51898"/>
    </source>
</evidence>
<dbReference type="InterPro" id="IPR050090">
    <property type="entry name" value="Tyrosine_recombinase_XerCD"/>
</dbReference>
<evidence type="ECO:0000256" key="4">
    <source>
        <dbReference type="PROSITE-ProRule" id="PRU01248"/>
    </source>
</evidence>
<feature type="region of interest" description="Disordered" evidence="5">
    <location>
        <begin position="1"/>
        <end position="27"/>
    </location>
</feature>
<dbReference type="Proteomes" id="UP001595993">
    <property type="component" value="Unassembled WGS sequence"/>
</dbReference>
<reference evidence="9" key="1">
    <citation type="journal article" date="2019" name="Int. J. Syst. Evol. Microbiol.">
        <title>The Global Catalogue of Microorganisms (GCM) 10K type strain sequencing project: providing services to taxonomists for standard genome sequencing and annotation.</title>
        <authorList>
            <consortium name="The Broad Institute Genomics Platform"/>
            <consortium name="The Broad Institute Genome Sequencing Center for Infectious Disease"/>
            <person name="Wu L."/>
            <person name="Ma J."/>
        </authorList>
    </citation>
    <scope>NUCLEOTIDE SEQUENCE [LARGE SCALE GENOMIC DNA]</scope>
    <source>
        <strain evidence="9">CGMCC 4.7139</strain>
    </source>
</reference>
<feature type="domain" description="Core-binding (CB)" evidence="7">
    <location>
        <begin position="88"/>
        <end position="168"/>
    </location>
</feature>
<keyword evidence="9" id="KW-1185">Reference proteome</keyword>
<dbReference type="InterPro" id="IPR010998">
    <property type="entry name" value="Integrase_recombinase_N"/>
</dbReference>
<dbReference type="Gene3D" id="1.10.443.10">
    <property type="entry name" value="Intergrase catalytic core"/>
    <property type="match status" value="1"/>
</dbReference>
<comment type="caution">
    <text evidence="8">The sequence shown here is derived from an EMBL/GenBank/DDBJ whole genome shotgun (WGS) entry which is preliminary data.</text>
</comment>
<evidence type="ECO:0000313" key="9">
    <source>
        <dbReference type="Proteomes" id="UP001595993"/>
    </source>
</evidence>
<dbReference type="InterPro" id="IPR002104">
    <property type="entry name" value="Integrase_catalytic"/>
</dbReference>